<protein>
    <submittedName>
        <fullName evidence="2">5'-3' exoribonuclease 2</fullName>
    </submittedName>
</protein>
<dbReference type="Pfam" id="PF22936">
    <property type="entry name" value="Pol_BBD"/>
    <property type="match status" value="1"/>
</dbReference>
<reference evidence="2 3" key="2">
    <citation type="journal article" date="2017" name="Nature">
        <title>The Apostasia genome and the evolution of orchids.</title>
        <authorList>
            <person name="Zhang G.Q."/>
            <person name="Liu K.W."/>
            <person name="Li Z."/>
            <person name="Lohaus R."/>
            <person name="Hsiao Y.Y."/>
            <person name="Niu S.C."/>
            <person name="Wang J.Y."/>
            <person name="Lin Y.C."/>
            <person name="Xu Q."/>
            <person name="Chen L.J."/>
            <person name="Yoshida K."/>
            <person name="Fujiwara S."/>
            <person name="Wang Z.W."/>
            <person name="Zhang Y.Q."/>
            <person name="Mitsuda N."/>
            <person name="Wang M."/>
            <person name="Liu G.H."/>
            <person name="Pecoraro L."/>
            <person name="Huang H.X."/>
            <person name="Xiao X.J."/>
            <person name="Lin M."/>
            <person name="Wu X.Y."/>
            <person name="Wu W.L."/>
            <person name="Chen Y.Y."/>
            <person name="Chang S.B."/>
            <person name="Sakamoto S."/>
            <person name="Ohme-Takagi M."/>
            <person name="Yagi M."/>
            <person name="Zeng S.J."/>
            <person name="Shen C.Y."/>
            <person name="Yeh C.M."/>
            <person name="Luo Y.B."/>
            <person name="Tsai W.C."/>
            <person name="Van de Peer Y."/>
            <person name="Liu Z.J."/>
        </authorList>
    </citation>
    <scope>NUCLEOTIDE SEQUENCE [LARGE SCALE GENOMIC DNA]</scope>
    <source>
        <tissue evidence="2">The whole plant</tissue>
    </source>
</reference>
<sequence>MRNDQACHNVGVWSIFIRMHDGIVRELTDVRHVPYIMKKFMSVEALETKSYKVVIYARVLKIYHRVRRYKLYYLQGRIEIEMAIVAEDYSDPTTLWHM</sequence>
<name>A0A2I0VML1_9ASPA</name>
<reference evidence="2 3" key="1">
    <citation type="journal article" date="2016" name="Sci. Rep.">
        <title>The Dendrobium catenatum Lindl. genome sequence provides insights into polysaccharide synthase, floral development and adaptive evolution.</title>
        <authorList>
            <person name="Zhang G.Q."/>
            <person name="Xu Q."/>
            <person name="Bian C."/>
            <person name="Tsai W.C."/>
            <person name="Yeh C.M."/>
            <person name="Liu K.W."/>
            <person name="Yoshida K."/>
            <person name="Zhang L.S."/>
            <person name="Chang S.B."/>
            <person name="Chen F."/>
            <person name="Shi Y."/>
            <person name="Su Y.Y."/>
            <person name="Zhang Y.Q."/>
            <person name="Chen L.J."/>
            <person name="Yin Y."/>
            <person name="Lin M."/>
            <person name="Huang H."/>
            <person name="Deng H."/>
            <person name="Wang Z.W."/>
            <person name="Zhu S.L."/>
            <person name="Zhao X."/>
            <person name="Deng C."/>
            <person name="Niu S.C."/>
            <person name="Huang J."/>
            <person name="Wang M."/>
            <person name="Liu G.H."/>
            <person name="Yang H.J."/>
            <person name="Xiao X.J."/>
            <person name="Hsiao Y.Y."/>
            <person name="Wu W.L."/>
            <person name="Chen Y.Y."/>
            <person name="Mitsuda N."/>
            <person name="Ohme-Takagi M."/>
            <person name="Luo Y.B."/>
            <person name="Van de Peer Y."/>
            <person name="Liu Z.J."/>
        </authorList>
    </citation>
    <scope>NUCLEOTIDE SEQUENCE [LARGE SCALE GENOMIC DNA]</scope>
    <source>
        <tissue evidence="2">The whole plant</tissue>
    </source>
</reference>
<evidence type="ECO:0000259" key="1">
    <source>
        <dbReference type="Pfam" id="PF22936"/>
    </source>
</evidence>
<dbReference type="AlphaFoldDB" id="A0A2I0VML1"/>
<dbReference type="InterPro" id="IPR054722">
    <property type="entry name" value="PolX-like_BBD"/>
</dbReference>
<gene>
    <name evidence="2" type="ORF">MA16_Dca014500</name>
</gene>
<proteinExistence type="predicted"/>
<keyword evidence="3" id="KW-1185">Reference proteome</keyword>
<organism evidence="2 3">
    <name type="scientific">Dendrobium catenatum</name>
    <dbReference type="NCBI Taxonomy" id="906689"/>
    <lineage>
        <taxon>Eukaryota</taxon>
        <taxon>Viridiplantae</taxon>
        <taxon>Streptophyta</taxon>
        <taxon>Embryophyta</taxon>
        <taxon>Tracheophyta</taxon>
        <taxon>Spermatophyta</taxon>
        <taxon>Magnoliopsida</taxon>
        <taxon>Liliopsida</taxon>
        <taxon>Asparagales</taxon>
        <taxon>Orchidaceae</taxon>
        <taxon>Epidendroideae</taxon>
        <taxon>Malaxideae</taxon>
        <taxon>Dendrobiinae</taxon>
        <taxon>Dendrobium</taxon>
    </lineage>
</organism>
<evidence type="ECO:0000313" key="2">
    <source>
        <dbReference type="EMBL" id="PKU64646.1"/>
    </source>
</evidence>
<dbReference type="EMBL" id="KZ503404">
    <property type="protein sequence ID" value="PKU64646.1"/>
    <property type="molecule type" value="Genomic_DNA"/>
</dbReference>
<evidence type="ECO:0000313" key="3">
    <source>
        <dbReference type="Proteomes" id="UP000233837"/>
    </source>
</evidence>
<accession>A0A2I0VML1</accession>
<feature type="domain" description="Retrovirus-related Pol polyprotein from transposon TNT 1-94-like beta-barrel" evidence="1">
    <location>
        <begin position="1"/>
        <end position="51"/>
    </location>
</feature>
<dbReference type="Proteomes" id="UP000233837">
    <property type="component" value="Unassembled WGS sequence"/>
</dbReference>